<feature type="compositionally biased region" description="Low complexity" evidence="1">
    <location>
        <begin position="249"/>
        <end position="259"/>
    </location>
</feature>
<organism evidence="2 3">
    <name type="scientific">Geosmithia morbida</name>
    <dbReference type="NCBI Taxonomy" id="1094350"/>
    <lineage>
        <taxon>Eukaryota</taxon>
        <taxon>Fungi</taxon>
        <taxon>Dikarya</taxon>
        <taxon>Ascomycota</taxon>
        <taxon>Pezizomycotina</taxon>
        <taxon>Sordariomycetes</taxon>
        <taxon>Hypocreomycetidae</taxon>
        <taxon>Hypocreales</taxon>
        <taxon>Bionectriaceae</taxon>
        <taxon>Geosmithia</taxon>
    </lineage>
</organism>
<protein>
    <submittedName>
        <fullName evidence="2">Uncharacterized protein</fullName>
    </submittedName>
</protein>
<sequence>MTDSPSSLAAMKPTPKRKRGVNTTLTPIQFSFDPSRVVEDGADSPRSKVAHKFHGLAIDGEGGGGVPIGSSIGDDVNVAHESKRQRQDADMYDGPSDGPPVAEPSSVTATEPTEGGAASLPSEQPASHNSLMAEIAKAVSMRSGTPPPSLRKRMAEKKARLKEDDEEMDIVDPVRAALTWRDEEITIYDPEDVDDDGTGVNGVGFKPTPALAHARLMKRRQQLAEYRRREEVEARALRTQRRRGQHRTSSSPDGSGSPSRRVRFREDKTVSFIATPFSA</sequence>
<keyword evidence="3" id="KW-1185">Reference proteome</keyword>
<accession>A0A9P4YZZ8</accession>
<feature type="region of interest" description="Disordered" evidence="1">
    <location>
        <begin position="224"/>
        <end position="267"/>
    </location>
</feature>
<feature type="compositionally biased region" description="Basic and acidic residues" evidence="1">
    <location>
        <begin position="77"/>
        <end position="89"/>
    </location>
</feature>
<evidence type="ECO:0000313" key="3">
    <source>
        <dbReference type="Proteomes" id="UP000749293"/>
    </source>
</evidence>
<dbReference type="RefSeq" id="XP_035324825.1">
    <property type="nucleotide sequence ID" value="XM_035463401.1"/>
</dbReference>
<proteinExistence type="predicted"/>
<comment type="caution">
    <text evidence="2">The sequence shown here is derived from an EMBL/GenBank/DDBJ whole genome shotgun (WGS) entry which is preliminary data.</text>
</comment>
<evidence type="ECO:0000256" key="1">
    <source>
        <dbReference type="SAM" id="MobiDB-lite"/>
    </source>
</evidence>
<dbReference type="Proteomes" id="UP000749293">
    <property type="component" value="Unassembled WGS sequence"/>
</dbReference>
<evidence type="ECO:0000313" key="2">
    <source>
        <dbReference type="EMBL" id="KAF4126173.1"/>
    </source>
</evidence>
<dbReference type="GeneID" id="55967649"/>
<dbReference type="OrthoDB" id="5391950at2759"/>
<dbReference type="AlphaFoldDB" id="A0A9P4YZZ8"/>
<name>A0A9P4YZZ8_9HYPO</name>
<feature type="region of interest" description="Disordered" evidence="1">
    <location>
        <begin position="1"/>
        <end position="27"/>
    </location>
</feature>
<dbReference type="EMBL" id="JAANYQ010000002">
    <property type="protein sequence ID" value="KAF4126173.1"/>
    <property type="molecule type" value="Genomic_DNA"/>
</dbReference>
<gene>
    <name evidence="2" type="ORF">GMORB2_1419</name>
</gene>
<feature type="compositionally biased region" description="Polar residues" evidence="1">
    <location>
        <begin position="121"/>
        <end position="130"/>
    </location>
</feature>
<feature type="compositionally biased region" description="Basic and acidic residues" evidence="1">
    <location>
        <begin position="225"/>
        <end position="236"/>
    </location>
</feature>
<reference evidence="2" key="1">
    <citation type="submission" date="2020-03" db="EMBL/GenBank/DDBJ databases">
        <title>Site-based positive gene gene selection in Geosmithia morbida across the United States reveals a broad range of putative effectors and factors for local host and environmental adapation.</title>
        <authorList>
            <person name="Onufrak A."/>
            <person name="Murdoch R.W."/>
            <person name="Gazis R."/>
            <person name="Huff M."/>
            <person name="Staton M."/>
            <person name="Klingeman W."/>
            <person name="Hadziabdic D."/>
        </authorList>
    </citation>
    <scope>NUCLEOTIDE SEQUENCE</scope>
    <source>
        <strain evidence="2">1262</strain>
    </source>
</reference>
<feature type="region of interest" description="Disordered" evidence="1">
    <location>
        <begin position="58"/>
        <end position="166"/>
    </location>
</feature>